<gene>
    <name evidence="1" type="ORF">R3I93_001222</name>
</gene>
<accession>A0AAN9DN36</accession>
<dbReference type="Proteomes" id="UP001364617">
    <property type="component" value="Unassembled WGS sequence"/>
</dbReference>
<evidence type="ECO:0000313" key="1">
    <source>
        <dbReference type="EMBL" id="KAK7177174.1"/>
    </source>
</evidence>
<protein>
    <submittedName>
        <fullName evidence="1">Uncharacterized protein</fullName>
    </submittedName>
</protein>
<comment type="caution">
    <text evidence="1">The sequence shown here is derived from an EMBL/GenBank/DDBJ whole genome shotgun (WGS) entry which is preliminary data.</text>
</comment>
<proteinExistence type="predicted"/>
<sequence>MKCDLRISTHKVPAAPMLPNAQTNECSRHYWKTFPINLVYSLNDLLLFAGQCFAEPDCYDVRTVLVLWQVSTGNLVKIMAQTRSDFGVLQSSLYMSLHCRSISNCSYANFLISVA</sequence>
<reference evidence="1 2" key="1">
    <citation type="submission" date="2024-02" db="EMBL/GenBank/DDBJ databases">
        <title>Chromosome-level genome assembly of the Eurasian Minnow (Phoxinus phoxinus).</title>
        <authorList>
            <person name="Oriowo T.O."/>
            <person name="Martin S."/>
            <person name="Stange M."/>
            <person name="Chrysostomakis Y."/>
            <person name="Brown T."/>
            <person name="Winkler S."/>
            <person name="Kukowka S."/>
            <person name="Myers E.W."/>
            <person name="Bohne A."/>
        </authorList>
    </citation>
    <scope>NUCLEOTIDE SEQUENCE [LARGE SCALE GENOMIC DNA]</scope>
    <source>
        <strain evidence="1">ZFMK-TIS-60720</strain>
        <tissue evidence="1">Whole Organism</tissue>
    </source>
</reference>
<name>A0AAN9DN36_9TELE</name>
<keyword evidence="2" id="KW-1185">Reference proteome</keyword>
<organism evidence="1 2">
    <name type="scientific">Phoxinus phoxinus</name>
    <name type="common">Eurasian minnow</name>
    <dbReference type="NCBI Taxonomy" id="58324"/>
    <lineage>
        <taxon>Eukaryota</taxon>
        <taxon>Metazoa</taxon>
        <taxon>Chordata</taxon>
        <taxon>Craniata</taxon>
        <taxon>Vertebrata</taxon>
        <taxon>Euteleostomi</taxon>
        <taxon>Actinopterygii</taxon>
        <taxon>Neopterygii</taxon>
        <taxon>Teleostei</taxon>
        <taxon>Ostariophysi</taxon>
        <taxon>Cypriniformes</taxon>
        <taxon>Leuciscidae</taxon>
        <taxon>Phoxininae</taxon>
        <taxon>Phoxinus</taxon>
    </lineage>
</organism>
<dbReference type="EMBL" id="JAYKXH010000001">
    <property type="protein sequence ID" value="KAK7177174.1"/>
    <property type="molecule type" value="Genomic_DNA"/>
</dbReference>
<evidence type="ECO:0000313" key="2">
    <source>
        <dbReference type="Proteomes" id="UP001364617"/>
    </source>
</evidence>
<dbReference type="AlphaFoldDB" id="A0AAN9DN36"/>